<evidence type="ECO:0000259" key="1">
    <source>
        <dbReference type="Pfam" id="PF12471"/>
    </source>
</evidence>
<reference evidence="2 3" key="1">
    <citation type="journal article" date="2020" name="ISME J.">
        <title>Uncovering the hidden diversity of litter-decomposition mechanisms in mushroom-forming fungi.</title>
        <authorList>
            <person name="Floudas D."/>
            <person name="Bentzer J."/>
            <person name="Ahren D."/>
            <person name="Johansson T."/>
            <person name="Persson P."/>
            <person name="Tunlid A."/>
        </authorList>
    </citation>
    <scope>NUCLEOTIDE SEQUENCE [LARGE SCALE GENOMIC DNA]</scope>
    <source>
        <strain evidence="2 3">CBS 291.85</strain>
    </source>
</reference>
<gene>
    <name evidence="2" type="ORF">D9758_014409</name>
</gene>
<sequence>MRKHECLRRNPNPRPEPCWDANPILRLQPPPLLLFTPSTELRISRNTPITGRNVKLTPTWVRLLLSGNSKVTFPTQTNTVSSSTLYTLSPKILSSVVQSSSFFYHTSQRSRCLLQFLFHLPLPRYRHGYPLSFLSSRLFNDFPPKESWWTLGKIVFFDPWRHLIHLIFANQLRTKEERSEGSDIRPSIAVTRGHKVEVIVVR</sequence>
<keyword evidence="3" id="KW-1185">Reference proteome</keyword>
<protein>
    <recommendedName>
        <fullName evidence="1">GTP cyclohydrolase N-terminal domain-containing protein</fullName>
    </recommendedName>
</protein>
<dbReference type="Proteomes" id="UP000559256">
    <property type="component" value="Unassembled WGS sequence"/>
</dbReference>
<accession>A0A8H5FPI0</accession>
<organism evidence="2 3">
    <name type="scientific">Tetrapyrgos nigripes</name>
    <dbReference type="NCBI Taxonomy" id="182062"/>
    <lineage>
        <taxon>Eukaryota</taxon>
        <taxon>Fungi</taxon>
        <taxon>Dikarya</taxon>
        <taxon>Basidiomycota</taxon>
        <taxon>Agaricomycotina</taxon>
        <taxon>Agaricomycetes</taxon>
        <taxon>Agaricomycetidae</taxon>
        <taxon>Agaricales</taxon>
        <taxon>Marasmiineae</taxon>
        <taxon>Marasmiaceae</taxon>
        <taxon>Tetrapyrgos</taxon>
    </lineage>
</organism>
<evidence type="ECO:0000313" key="3">
    <source>
        <dbReference type="Proteomes" id="UP000559256"/>
    </source>
</evidence>
<dbReference type="InterPro" id="IPR022163">
    <property type="entry name" value="GTP_CH_N"/>
</dbReference>
<dbReference type="Pfam" id="PF12471">
    <property type="entry name" value="GTP_CH_N"/>
    <property type="match status" value="1"/>
</dbReference>
<dbReference type="EMBL" id="JAACJM010000118">
    <property type="protein sequence ID" value="KAF5344800.1"/>
    <property type="molecule type" value="Genomic_DNA"/>
</dbReference>
<proteinExistence type="predicted"/>
<feature type="domain" description="GTP cyclohydrolase N-terminal" evidence="1">
    <location>
        <begin position="139"/>
        <end position="194"/>
    </location>
</feature>
<name>A0A8H5FPI0_9AGAR</name>
<dbReference type="AlphaFoldDB" id="A0A8H5FPI0"/>
<comment type="caution">
    <text evidence="2">The sequence shown here is derived from an EMBL/GenBank/DDBJ whole genome shotgun (WGS) entry which is preliminary data.</text>
</comment>
<evidence type="ECO:0000313" key="2">
    <source>
        <dbReference type="EMBL" id="KAF5344800.1"/>
    </source>
</evidence>